<accession>A0A848FX18</accession>
<comment type="caution">
    <text evidence="2">The sequence shown here is derived from an EMBL/GenBank/DDBJ whole genome shotgun (WGS) entry which is preliminary data.</text>
</comment>
<evidence type="ECO:0000259" key="1">
    <source>
        <dbReference type="PROSITE" id="PS51094"/>
    </source>
</evidence>
<dbReference type="EMBL" id="JABBGA010000001">
    <property type="protein sequence ID" value="NML24477.1"/>
    <property type="molecule type" value="Genomic_DNA"/>
</dbReference>
<evidence type="ECO:0000313" key="2">
    <source>
        <dbReference type="EMBL" id="NML24477.1"/>
    </source>
</evidence>
<name>A0A848FX18_9RHOO</name>
<dbReference type="PANTHER" id="PTHR47738">
    <property type="entry name" value="PTS SYSTEM FRUCTOSE-LIKE EIIA COMPONENT-RELATED"/>
    <property type="match status" value="1"/>
</dbReference>
<gene>
    <name evidence="2" type="ORF">HHL15_01875</name>
</gene>
<dbReference type="InterPro" id="IPR016152">
    <property type="entry name" value="PTrfase/Anion_transptr"/>
</dbReference>
<keyword evidence="3" id="KW-1185">Reference proteome</keyword>
<dbReference type="Proteomes" id="UP000580043">
    <property type="component" value="Unassembled WGS sequence"/>
</dbReference>
<proteinExistence type="predicted"/>
<reference evidence="2 3" key="1">
    <citation type="submission" date="2020-04" db="EMBL/GenBank/DDBJ databases">
        <title>Zoogloea sp. G-4-1-14 isolated from soil.</title>
        <authorList>
            <person name="Dahal R.H."/>
        </authorList>
    </citation>
    <scope>NUCLEOTIDE SEQUENCE [LARGE SCALE GENOMIC DNA]</scope>
    <source>
        <strain evidence="2 3">G-4-1-14</strain>
    </source>
</reference>
<dbReference type="RefSeq" id="WP_169144102.1">
    <property type="nucleotide sequence ID" value="NZ_JABBGA010000001.1"/>
</dbReference>
<dbReference type="Gene3D" id="3.40.930.10">
    <property type="entry name" value="Mannitol-specific EII, Chain A"/>
    <property type="match status" value="1"/>
</dbReference>
<dbReference type="Pfam" id="PF00359">
    <property type="entry name" value="PTS_EIIA_2"/>
    <property type="match status" value="1"/>
</dbReference>
<dbReference type="GO" id="GO:0030295">
    <property type="term" value="F:protein kinase activator activity"/>
    <property type="evidence" value="ECO:0007669"/>
    <property type="project" value="TreeGrafter"/>
</dbReference>
<dbReference type="AlphaFoldDB" id="A0A848FX18"/>
<feature type="domain" description="PTS EIIA type-2" evidence="1">
    <location>
        <begin position="6"/>
        <end position="149"/>
    </location>
</feature>
<dbReference type="InterPro" id="IPR002178">
    <property type="entry name" value="PTS_EIIA_type-2_dom"/>
</dbReference>
<dbReference type="CDD" id="cd00211">
    <property type="entry name" value="PTS_IIA_fru"/>
    <property type="match status" value="1"/>
</dbReference>
<dbReference type="PROSITE" id="PS00372">
    <property type="entry name" value="PTS_EIIA_TYPE_2_HIS"/>
    <property type="match status" value="1"/>
</dbReference>
<protein>
    <submittedName>
        <fullName evidence="2">PTS transporter subunit EIIA</fullName>
    </submittedName>
</protein>
<organism evidence="2 3">
    <name type="scientific">Zoogloea dura</name>
    <dbReference type="NCBI Taxonomy" id="2728840"/>
    <lineage>
        <taxon>Bacteria</taxon>
        <taxon>Pseudomonadati</taxon>
        <taxon>Pseudomonadota</taxon>
        <taxon>Betaproteobacteria</taxon>
        <taxon>Rhodocyclales</taxon>
        <taxon>Zoogloeaceae</taxon>
        <taxon>Zoogloea</taxon>
    </lineage>
</organism>
<dbReference type="InterPro" id="IPR051541">
    <property type="entry name" value="PTS_SugarTrans_NitroReg"/>
</dbReference>
<dbReference type="SUPFAM" id="SSF55804">
    <property type="entry name" value="Phoshotransferase/anion transport protein"/>
    <property type="match status" value="1"/>
</dbReference>
<evidence type="ECO:0000313" key="3">
    <source>
        <dbReference type="Proteomes" id="UP000580043"/>
    </source>
</evidence>
<dbReference type="PANTHER" id="PTHR47738:SF1">
    <property type="entry name" value="NITROGEN REGULATORY PROTEIN"/>
    <property type="match status" value="1"/>
</dbReference>
<sequence>MITLSDILLPEDILLDLEVGSAAALFDEVGQNMQRWHGLPRVQVAAALSQRERFGSTALGQGVAIPHGRLAGLRQTHAVYVRPRRPLPFDAPDGKPVSDFIVLLVPERATEEHLGILAGVSALFTDPRFRAALHACDDPHGVRALFRSWLPAAA</sequence>
<dbReference type="PROSITE" id="PS51094">
    <property type="entry name" value="PTS_EIIA_TYPE_2"/>
    <property type="match status" value="1"/>
</dbReference>